<feature type="compositionally biased region" description="Low complexity" evidence="1">
    <location>
        <begin position="591"/>
        <end position="600"/>
    </location>
</feature>
<evidence type="ECO:0008006" key="3">
    <source>
        <dbReference type="Google" id="ProtNLM"/>
    </source>
</evidence>
<feature type="compositionally biased region" description="Low complexity" evidence="1">
    <location>
        <begin position="926"/>
        <end position="961"/>
    </location>
</feature>
<dbReference type="PANTHER" id="PTHR13318:SF190">
    <property type="entry name" value="PARTNER OF PAIRED, ISOFORM B"/>
    <property type="match status" value="1"/>
</dbReference>
<feature type="compositionally biased region" description="Low complexity" evidence="1">
    <location>
        <begin position="1210"/>
        <end position="1222"/>
    </location>
</feature>
<feature type="compositionally biased region" description="Low complexity" evidence="1">
    <location>
        <begin position="1462"/>
        <end position="1473"/>
    </location>
</feature>
<feature type="compositionally biased region" description="Basic and acidic residues" evidence="1">
    <location>
        <begin position="1047"/>
        <end position="1058"/>
    </location>
</feature>
<feature type="region of interest" description="Disordered" evidence="1">
    <location>
        <begin position="363"/>
        <end position="438"/>
    </location>
</feature>
<feature type="region of interest" description="Disordered" evidence="1">
    <location>
        <begin position="812"/>
        <end position="1343"/>
    </location>
</feature>
<feature type="region of interest" description="Disordered" evidence="1">
    <location>
        <begin position="92"/>
        <end position="163"/>
    </location>
</feature>
<dbReference type="EMBL" id="CDMZ01001831">
    <property type="protein sequence ID" value="CEM38122.1"/>
    <property type="molecule type" value="Genomic_DNA"/>
</dbReference>
<dbReference type="GO" id="GO:0031146">
    <property type="term" value="P:SCF-dependent proteasomal ubiquitin-dependent protein catabolic process"/>
    <property type="evidence" value="ECO:0007669"/>
    <property type="project" value="TreeGrafter"/>
</dbReference>
<dbReference type="InterPro" id="IPR006553">
    <property type="entry name" value="Leu-rich_rpt_Cys-con_subtyp"/>
</dbReference>
<feature type="compositionally biased region" description="Low complexity" evidence="1">
    <location>
        <begin position="145"/>
        <end position="162"/>
    </location>
</feature>
<feature type="compositionally biased region" description="Polar residues" evidence="1">
    <location>
        <begin position="962"/>
        <end position="972"/>
    </location>
</feature>
<feature type="compositionally biased region" description="Gly residues" evidence="1">
    <location>
        <begin position="825"/>
        <end position="839"/>
    </location>
</feature>
<organism evidence="2">
    <name type="scientific">Chromera velia CCMP2878</name>
    <dbReference type="NCBI Taxonomy" id="1169474"/>
    <lineage>
        <taxon>Eukaryota</taxon>
        <taxon>Sar</taxon>
        <taxon>Alveolata</taxon>
        <taxon>Colpodellida</taxon>
        <taxon>Chromeraceae</taxon>
        <taxon>Chromera</taxon>
    </lineage>
</organism>
<dbReference type="SMART" id="SM00367">
    <property type="entry name" value="LRR_CC"/>
    <property type="match status" value="7"/>
</dbReference>
<protein>
    <recommendedName>
        <fullName evidence="3">F-box domain-containing protein</fullName>
    </recommendedName>
</protein>
<feature type="compositionally biased region" description="Gly residues" evidence="1">
    <location>
        <begin position="1819"/>
        <end position="1837"/>
    </location>
</feature>
<gene>
    <name evidence="2" type="ORF">Cvel_5628</name>
</gene>
<feature type="compositionally biased region" description="Polar residues" evidence="1">
    <location>
        <begin position="1139"/>
        <end position="1161"/>
    </location>
</feature>
<dbReference type="Gene3D" id="3.80.10.10">
    <property type="entry name" value="Ribonuclease Inhibitor"/>
    <property type="match status" value="2"/>
</dbReference>
<feature type="region of interest" description="Disordered" evidence="1">
    <location>
        <begin position="475"/>
        <end position="761"/>
    </location>
</feature>
<feature type="compositionally biased region" description="Low complexity" evidence="1">
    <location>
        <begin position="1062"/>
        <end position="1089"/>
    </location>
</feature>
<dbReference type="VEuPathDB" id="CryptoDB:Cvel_5628"/>
<dbReference type="SUPFAM" id="SSF52047">
    <property type="entry name" value="RNI-like"/>
    <property type="match status" value="1"/>
</dbReference>
<feature type="compositionally biased region" description="Low complexity" evidence="1">
    <location>
        <begin position="729"/>
        <end position="747"/>
    </location>
</feature>
<dbReference type="InterPro" id="IPR032675">
    <property type="entry name" value="LRR_dom_sf"/>
</dbReference>
<reference evidence="2" key="1">
    <citation type="submission" date="2014-11" db="EMBL/GenBank/DDBJ databases">
        <authorList>
            <person name="Otto D Thomas"/>
            <person name="Naeem Raeece"/>
        </authorList>
    </citation>
    <scope>NUCLEOTIDE SEQUENCE</scope>
</reference>
<name>A0A0G4H348_9ALVE</name>
<feature type="compositionally biased region" description="Low complexity" evidence="1">
    <location>
        <begin position="556"/>
        <end position="582"/>
    </location>
</feature>
<feature type="compositionally biased region" description="Pro residues" evidence="1">
    <location>
        <begin position="1193"/>
        <end position="1209"/>
    </location>
</feature>
<feature type="compositionally biased region" description="Gly residues" evidence="1">
    <location>
        <begin position="367"/>
        <end position="377"/>
    </location>
</feature>
<feature type="compositionally biased region" description="Pro residues" evidence="1">
    <location>
        <begin position="749"/>
        <end position="760"/>
    </location>
</feature>
<accession>A0A0G4H348</accession>
<feature type="compositionally biased region" description="Basic and acidic residues" evidence="1">
    <location>
        <begin position="697"/>
        <end position="709"/>
    </location>
</feature>
<feature type="compositionally biased region" description="Low complexity" evidence="1">
    <location>
        <begin position="1279"/>
        <end position="1302"/>
    </location>
</feature>
<evidence type="ECO:0000313" key="2">
    <source>
        <dbReference type="EMBL" id="CEM38122.1"/>
    </source>
</evidence>
<feature type="compositionally biased region" description="Low complexity" evidence="1">
    <location>
        <begin position="1792"/>
        <end position="1818"/>
    </location>
</feature>
<dbReference type="PANTHER" id="PTHR13318">
    <property type="entry name" value="PARTNER OF PAIRED, ISOFORM B-RELATED"/>
    <property type="match status" value="1"/>
</dbReference>
<feature type="region of interest" description="Disordered" evidence="1">
    <location>
        <begin position="1755"/>
        <end position="1837"/>
    </location>
</feature>
<sequence>MENFSSSAPEVARAIFSFLEVGLLCKCRTVSRCWQQDVLTVLGGLKRLDLKSEWLLTDSQLESVVCLCPQVESLEIDCFLLTATGAQSFSWRPSSDCLPPQPQRGAATGGKCGVWKAPAKTGVGGGEGGTSRGARFPLPSAQTHSSSCSSSSSSSSSSSCSSAPAAKKRCREDDVGAEESASLCAAAARNRKGTLPPQERLGAGDRLVYLQHLYLHCADGIDDNFIFELARPGGMTSRLKSFGISSFGRSLSDLSLSSLGSAFVCLESLSIETGSHVNANALVRGVVGGPGGKTLRHLQVTDLDRATMQAVADTRRKELISLHYTRASSRGVRVCDDLLEFIALRFSSLRSLKIGDVMLQNHQRGGRSVGSSGGSPSGGSNSSRRRIGRGGGGGRGGPEAHSVLQLSGSQQLPVDSHLQPPTGDAHRDSAGHTSSSSYSFFSLSCPPVSLMNPAMMDSESGGAVGGVSSLSLSLSLSSQRERKEGHEDVRDGGRGAVDCVGGNTEGRRGRPSEGPLAAAGSGAHSGTLRFSASGGRTEKDREEEEGREEEGEKGETGTTATLASSSSSGLGHSSSSFSSGALCGCDASGFLPLSSSPLSSDARPGGEEGQEEAQQSVLEESTERKGVQPTGSQDEAGEGEFLDRRRRGRKDHREREAAEDGEEDQMGVSMIQKPNPRTGPEGDYTGGSGKRTVLDPQRPRETLLSEGRTRHAFLHSHPLSASSEKVAETGRGTAAAAGTNRNANRDPVPTRPCPVLPPLPESLSFLGGESLPVSVSWESDSDEGAEGFSSSSSFFGCFGGVGENGGVGVGRGSPSRWKFWERGGQRGSQCGGAAAGWGGERGEGDDESMGVTDIPDGLLQLGGGDDPEGVCDDVELQKALLASLKGEGEGGEGQEEKEGKTEGEDEAGGGGERTASFVSPLKQNRQRQQNNQGKETPLSSPSSSASFTSSSSAFSPSLVTSMRQLQQHQQRISLPIAPGSHIFAPAQMPEAVKKKKNKRKKKPNKNKNRRERQRQQHLQSLSQPLSDPAPLPTQQDERDHSKKGKKERGGDPKSDGKKRNPLSDPTSASSSSSSDPLAAVAAASAVPSTRSLPPFRSIRLSRPTGGSSSSSSSDTEKEKEKERAGGERKGNSPADAPPANSTSSLRPPKSQNSSDHQTTHQNKSKNKDPPDAAAAAAPGAHRRHSSSSSSPKESPPSPVRQPLPPPPFLNPSFSFSSSSSASATAEEKKVQGAPSLPVSLRGDRGRDAAAAASATSCHRSGPGRDLLTGPGSATGGTGAAAASSFSFSARRSRPSGVSPGSSHNPPSQGGAGLFSHPLWHEEEEDEGEGGQGGRRVGEGVSVGAGWGEGEVAAAAEEDEPQGERAEDPVGNDWGWGHGDGLGGGLVSVRGLGALRRVLPGLRCLHLSRGGGLPFCEATEVELLQAFSGGLDLLRMEEVELCGFVGLGDATVFELLSAGGAATETEGAESASGRGETKTVEEGEEGRAATSSSGGEDSAVSSAVWMPPFGQTGRRGTSSRQLLHGGLSRLALENCRVTDVGLQSLAAVVGECLAWVSVKRCRGVGEGGLSALLEERGSSLLSLNLGGVGSHLTDRLVRHVGHLSPRLESLVLNDSGISDKSLRVLGGQLGGCLKELAVHRCEGVTDAGLVAVGRLCPLLVLVSFSRCRQVTDAGVCRLILGCRRLQKLRLDATEITDLSVEFAASTLRQLRHLHLNRCPRITSACLRFFSSSLTPRLKCVELGSGVSFDAAVSFSNPQSLHSPRSANARNRERGREREGAGGSPRGLHTSHLSGRSSSFSSSAAAATASGGSPGSSRRGSGVGTCSGGGGRRGGAGGGGGMMLRASDLVSFRLQMGARPAVVCHEFFVE</sequence>
<feature type="compositionally biased region" description="Gly residues" evidence="1">
    <location>
        <begin position="122"/>
        <end position="131"/>
    </location>
</feature>
<feature type="compositionally biased region" description="Low complexity" evidence="1">
    <location>
        <begin position="1490"/>
        <end position="1503"/>
    </location>
</feature>
<feature type="compositionally biased region" description="Basic and acidic residues" evidence="1">
    <location>
        <begin position="1114"/>
        <end position="1130"/>
    </location>
</feature>
<feature type="compositionally biased region" description="Polar residues" evidence="1">
    <location>
        <begin position="404"/>
        <end position="413"/>
    </location>
</feature>
<feature type="compositionally biased region" description="Basic and acidic residues" evidence="1">
    <location>
        <begin position="1474"/>
        <end position="1486"/>
    </location>
</feature>
<feature type="compositionally biased region" description="Basic and acidic residues" evidence="1">
    <location>
        <begin position="1768"/>
        <end position="1778"/>
    </location>
</feature>
<feature type="compositionally biased region" description="Basic residues" evidence="1">
    <location>
        <begin position="993"/>
        <end position="1012"/>
    </location>
</feature>
<evidence type="ECO:0000256" key="1">
    <source>
        <dbReference type="SAM" id="MobiDB-lite"/>
    </source>
</evidence>
<feature type="compositionally biased region" description="Gly residues" evidence="1">
    <location>
        <begin position="1329"/>
        <end position="1343"/>
    </location>
</feature>
<feature type="compositionally biased region" description="Basic and acidic residues" evidence="1">
    <location>
        <begin position="479"/>
        <end position="493"/>
    </location>
</feature>
<feature type="compositionally biased region" description="Acidic residues" evidence="1">
    <location>
        <begin position="865"/>
        <end position="874"/>
    </location>
</feature>
<feature type="compositionally biased region" description="Acidic residues" evidence="1">
    <location>
        <begin position="541"/>
        <end position="552"/>
    </location>
</feature>
<dbReference type="GO" id="GO:0019005">
    <property type="term" value="C:SCF ubiquitin ligase complex"/>
    <property type="evidence" value="ECO:0007669"/>
    <property type="project" value="TreeGrafter"/>
</dbReference>
<feature type="region of interest" description="Disordered" evidence="1">
    <location>
        <begin position="1462"/>
        <end position="1517"/>
    </location>
</feature>
<proteinExistence type="predicted"/>
<feature type="compositionally biased region" description="Low complexity" evidence="1">
    <location>
        <begin position="1016"/>
        <end position="1028"/>
    </location>
</feature>